<sequence length="127" mass="14515">MDGILKLEIHESFIPRKWSGGTPHDSIFQPIHFGRSFTEPPREPQAHHLRALQSPTFVFFDCSIQNANPCLLGFPLERESVYTLVVCQYLLPALLTALETFQKHTYKKEKIKLDGTKQAYANLNMGL</sequence>
<dbReference type="AlphaFoldDB" id="A0A4Y2P3U3"/>
<protein>
    <submittedName>
        <fullName evidence="1">Uncharacterized protein</fullName>
    </submittedName>
</protein>
<evidence type="ECO:0000313" key="2">
    <source>
        <dbReference type="Proteomes" id="UP000499080"/>
    </source>
</evidence>
<dbReference type="Proteomes" id="UP000499080">
    <property type="component" value="Unassembled WGS sequence"/>
</dbReference>
<proteinExistence type="predicted"/>
<comment type="caution">
    <text evidence="1">The sequence shown here is derived from an EMBL/GenBank/DDBJ whole genome shotgun (WGS) entry which is preliminary data.</text>
</comment>
<gene>
    <name evidence="1" type="ORF">AVEN_271311_1</name>
</gene>
<organism evidence="1 2">
    <name type="scientific">Araneus ventricosus</name>
    <name type="common">Orbweaver spider</name>
    <name type="synonym">Epeira ventricosa</name>
    <dbReference type="NCBI Taxonomy" id="182803"/>
    <lineage>
        <taxon>Eukaryota</taxon>
        <taxon>Metazoa</taxon>
        <taxon>Ecdysozoa</taxon>
        <taxon>Arthropoda</taxon>
        <taxon>Chelicerata</taxon>
        <taxon>Arachnida</taxon>
        <taxon>Araneae</taxon>
        <taxon>Araneomorphae</taxon>
        <taxon>Entelegynae</taxon>
        <taxon>Araneoidea</taxon>
        <taxon>Araneidae</taxon>
        <taxon>Araneus</taxon>
    </lineage>
</organism>
<keyword evidence="2" id="KW-1185">Reference proteome</keyword>
<dbReference type="EMBL" id="BGPR01010507">
    <property type="protein sequence ID" value="GBN46548.1"/>
    <property type="molecule type" value="Genomic_DNA"/>
</dbReference>
<evidence type="ECO:0000313" key="1">
    <source>
        <dbReference type="EMBL" id="GBN46548.1"/>
    </source>
</evidence>
<name>A0A4Y2P3U3_ARAVE</name>
<accession>A0A4Y2P3U3</accession>
<reference evidence="1 2" key="1">
    <citation type="journal article" date="2019" name="Sci. Rep.">
        <title>Orb-weaving spider Araneus ventricosus genome elucidates the spidroin gene catalogue.</title>
        <authorList>
            <person name="Kono N."/>
            <person name="Nakamura H."/>
            <person name="Ohtoshi R."/>
            <person name="Moran D.A.P."/>
            <person name="Shinohara A."/>
            <person name="Yoshida Y."/>
            <person name="Fujiwara M."/>
            <person name="Mori M."/>
            <person name="Tomita M."/>
            <person name="Arakawa K."/>
        </authorList>
    </citation>
    <scope>NUCLEOTIDE SEQUENCE [LARGE SCALE GENOMIC DNA]</scope>
</reference>